<keyword evidence="1" id="KW-1133">Transmembrane helix</keyword>
<evidence type="ECO:0000313" key="2">
    <source>
        <dbReference type="EMBL" id="KAF5779425.1"/>
    </source>
</evidence>
<reference evidence="2" key="2">
    <citation type="submission" date="2020-06" db="EMBL/GenBank/DDBJ databases">
        <title>Helianthus annuus Genome sequencing and assembly Release 2.</title>
        <authorList>
            <person name="Gouzy J."/>
            <person name="Langlade N."/>
            <person name="Munos S."/>
        </authorList>
    </citation>
    <scope>NUCLEOTIDE SEQUENCE</scope>
    <source>
        <tissue evidence="2">Leaves</tissue>
    </source>
</reference>
<dbReference type="Proteomes" id="UP000215914">
    <property type="component" value="Unassembled WGS sequence"/>
</dbReference>
<keyword evidence="3" id="KW-1185">Reference proteome</keyword>
<feature type="transmembrane region" description="Helical" evidence="1">
    <location>
        <begin position="110"/>
        <end position="128"/>
    </location>
</feature>
<name>A0A9K3HJQ2_HELAN</name>
<reference evidence="2" key="1">
    <citation type="journal article" date="2017" name="Nature">
        <title>The sunflower genome provides insights into oil metabolism, flowering and Asterid evolution.</title>
        <authorList>
            <person name="Badouin H."/>
            <person name="Gouzy J."/>
            <person name="Grassa C.J."/>
            <person name="Murat F."/>
            <person name="Staton S.E."/>
            <person name="Cottret L."/>
            <person name="Lelandais-Briere C."/>
            <person name="Owens G.L."/>
            <person name="Carrere S."/>
            <person name="Mayjonade B."/>
            <person name="Legrand L."/>
            <person name="Gill N."/>
            <person name="Kane N.C."/>
            <person name="Bowers J.E."/>
            <person name="Hubner S."/>
            <person name="Bellec A."/>
            <person name="Berard A."/>
            <person name="Berges H."/>
            <person name="Blanchet N."/>
            <person name="Boniface M.C."/>
            <person name="Brunel D."/>
            <person name="Catrice O."/>
            <person name="Chaidir N."/>
            <person name="Claudel C."/>
            <person name="Donnadieu C."/>
            <person name="Faraut T."/>
            <person name="Fievet G."/>
            <person name="Helmstetter N."/>
            <person name="King M."/>
            <person name="Knapp S.J."/>
            <person name="Lai Z."/>
            <person name="Le Paslier M.C."/>
            <person name="Lippi Y."/>
            <person name="Lorenzon L."/>
            <person name="Mandel J.R."/>
            <person name="Marage G."/>
            <person name="Marchand G."/>
            <person name="Marquand E."/>
            <person name="Bret-Mestries E."/>
            <person name="Morien E."/>
            <person name="Nambeesan S."/>
            <person name="Nguyen T."/>
            <person name="Pegot-Espagnet P."/>
            <person name="Pouilly N."/>
            <person name="Raftis F."/>
            <person name="Sallet E."/>
            <person name="Schiex T."/>
            <person name="Thomas J."/>
            <person name="Vandecasteele C."/>
            <person name="Vares D."/>
            <person name="Vear F."/>
            <person name="Vautrin S."/>
            <person name="Crespi M."/>
            <person name="Mangin B."/>
            <person name="Burke J.M."/>
            <person name="Salse J."/>
            <person name="Munos S."/>
            <person name="Vincourt P."/>
            <person name="Rieseberg L.H."/>
            <person name="Langlade N.B."/>
        </authorList>
    </citation>
    <scope>NUCLEOTIDE SEQUENCE</scope>
    <source>
        <tissue evidence="2">Leaves</tissue>
    </source>
</reference>
<dbReference type="AlphaFoldDB" id="A0A9K3HJQ2"/>
<keyword evidence="1" id="KW-0472">Membrane</keyword>
<dbReference type="Gramene" id="mRNA:HanXRQr2_Chr12g0559271">
    <property type="protein sequence ID" value="CDS:HanXRQr2_Chr12g0559271.1"/>
    <property type="gene ID" value="HanXRQr2_Chr12g0559271"/>
</dbReference>
<gene>
    <name evidence="2" type="ORF">HanXRQr2_Chr12g0559271</name>
</gene>
<keyword evidence="1" id="KW-0812">Transmembrane</keyword>
<evidence type="ECO:0000256" key="1">
    <source>
        <dbReference type="SAM" id="Phobius"/>
    </source>
</evidence>
<sequence length="133" mass="14540">MGPGRHQCTQSLYKVTFSLGQCPYLLGCPSGLNNMGCVISISLNFSPFSFAFFRALSNSSIWAKYNSKLEPSNLISLLLKGFFLIQSPPPFQSPPSKCIGANVRKNVTPLNCFLLMIALYAVLNALLYPNVIG</sequence>
<accession>A0A9K3HJQ2</accession>
<proteinExistence type="predicted"/>
<comment type="caution">
    <text evidence="2">The sequence shown here is derived from an EMBL/GenBank/DDBJ whole genome shotgun (WGS) entry which is preliminary data.</text>
</comment>
<protein>
    <submittedName>
        <fullName evidence="2">Uncharacterized protein</fullName>
    </submittedName>
</protein>
<organism evidence="2 3">
    <name type="scientific">Helianthus annuus</name>
    <name type="common">Common sunflower</name>
    <dbReference type="NCBI Taxonomy" id="4232"/>
    <lineage>
        <taxon>Eukaryota</taxon>
        <taxon>Viridiplantae</taxon>
        <taxon>Streptophyta</taxon>
        <taxon>Embryophyta</taxon>
        <taxon>Tracheophyta</taxon>
        <taxon>Spermatophyta</taxon>
        <taxon>Magnoliopsida</taxon>
        <taxon>eudicotyledons</taxon>
        <taxon>Gunneridae</taxon>
        <taxon>Pentapetalae</taxon>
        <taxon>asterids</taxon>
        <taxon>campanulids</taxon>
        <taxon>Asterales</taxon>
        <taxon>Asteraceae</taxon>
        <taxon>Asteroideae</taxon>
        <taxon>Heliantheae alliance</taxon>
        <taxon>Heliantheae</taxon>
        <taxon>Helianthus</taxon>
    </lineage>
</organism>
<evidence type="ECO:0000313" key="3">
    <source>
        <dbReference type="Proteomes" id="UP000215914"/>
    </source>
</evidence>
<dbReference type="EMBL" id="MNCJ02000327">
    <property type="protein sequence ID" value="KAF5779425.1"/>
    <property type="molecule type" value="Genomic_DNA"/>
</dbReference>